<keyword evidence="2 9" id="KW-0812">Transmembrane</keyword>
<dbReference type="GO" id="GO:0010268">
    <property type="term" value="P:brassinosteroid homeostasis"/>
    <property type="evidence" value="ECO:0007669"/>
    <property type="project" value="TreeGrafter"/>
</dbReference>
<organism evidence="10 11">
    <name type="scientific">Aegilops tauschii subsp. strangulata</name>
    <name type="common">Goatgrass</name>
    <dbReference type="NCBI Taxonomy" id="200361"/>
    <lineage>
        <taxon>Eukaryota</taxon>
        <taxon>Viridiplantae</taxon>
        <taxon>Streptophyta</taxon>
        <taxon>Embryophyta</taxon>
        <taxon>Tracheophyta</taxon>
        <taxon>Spermatophyta</taxon>
        <taxon>Magnoliopsida</taxon>
        <taxon>Liliopsida</taxon>
        <taxon>Poales</taxon>
        <taxon>Poaceae</taxon>
        <taxon>BOP clade</taxon>
        <taxon>Pooideae</taxon>
        <taxon>Triticodae</taxon>
        <taxon>Triticeae</taxon>
        <taxon>Triticinae</taxon>
        <taxon>Aegilops</taxon>
    </lineage>
</organism>
<proteinExistence type="inferred from homology"/>
<evidence type="ECO:0000256" key="6">
    <source>
        <dbReference type="ARBA" id="ARBA00029441"/>
    </source>
</evidence>
<name>A0A453LCL5_AEGTS</name>
<keyword evidence="3 7" id="KW-0479">Metal-binding</keyword>
<accession>A0A453LCL5</accession>
<keyword evidence="5 7" id="KW-0408">Iron</keyword>
<evidence type="ECO:0000256" key="5">
    <source>
        <dbReference type="ARBA" id="ARBA00023004"/>
    </source>
</evidence>
<comment type="cofactor">
    <cofactor evidence="7">
        <name>heme</name>
        <dbReference type="ChEBI" id="CHEBI:30413"/>
    </cofactor>
</comment>
<evidence type="ECO:0000256" key="1">
    <source>
        <dbReference type="ARBA" id="ARBA00004972"/>
    </source>
</evidence>
<dbReference type="GO" id="GO:0005506">
    <property type="term" value="F:iron ion binding"/>
    <property type="evidence" value="ECO:0007669"/>
    <property type="project" value="InterPro"/>
</dbReference>
<keyword evidence="8" id="KW-0503">Monooxygenase</keyword>
<dbReference type="PRINTS" id="PR00463">
    <property type="entry name" value="EP450I"/>
</dbReference>
<dbReference type="Pfam" id="PF00067">
    <property type="entry name" value="p450"/>
    <property type="match status" value="2"/>
</dbReference>
<evidence type="ECO:0000313" key="10">
    <source>
        <dbReference type="EnsemblPlants" id="AET5Gv20713700.8"/>
    </source>
</evidence>
<evidence type="ECO:0000256" key="9">
    <source>
        <dbReference type="SAM" id="Phobius"/>
    </source>
</evidence>
<dbReference type="PANTHER" id="PTHR24286">
    <property type="entry name" value="CYTOCHROME P450 26"/>
    <property type="match status" value="1"/>
</dbReference>
<evidence type="ECO:0000256" key="4">
    <source>
        <dbReference type="ARBA" id="ARBA00022989"/>
    </source>
</evidence>
<dbReference type="PRINTS" id="PR00385">
    <property type="entry name" value="P450"/>
</dbReference>
<dbReference type="GO" id="GO:0016125">
    <property type="term" value="P:sterol metabolic process"/>
    <property type="evidence" value="ECO:0007669"/>
    <property type="project" value="TreeGrafter"/>
</dbReference>
<reference evidence="10" key="3">
    <citation type="journal article" date="2017" name="Nature">
        <title>Genome sequence of the progenitor of the wheat D genome Aegilops tauschii.</title>
        <authorList>
            <person name="Luo M.C."/>
            <person name="Gu Y.Q."/>
            <person name="Puiu D."/>
            <person name="Wang H."/>
            <person name="Twardziok S.O."/>
            <person name="Deal K.R."/>
            <person name="Huo N."/>
            <person name="Zhu T."/>
            <person name="Wang L."/>
            <person name="Wang Y."/>
            <person name="McGuire P.E."/>
            <person name="Liu S."/>
            <person name="Long H."/>
            <person name="Ramasamy R.K."/>
            <person name="Rodriguez J.C."/>
            <person name="Van S.L."/>
            <person name="Yuan L."/>
            <person name="Wang Z."/>
            <person name="Xia Z."/>
            <person name="Xiao L."/>
            <person name="Anderson O.D."/>
            <person name="Ouyang S."/>
            <person name="Liang Y."/>
            <person name="Zimin A.V."/>
            <person name="Pertea G."/>
            <person name="Qi P."/>
            <person name="Bennetzen J.L."/>
            <person name="Dai X."/>
            <person name="Dawson M.W."/>
            <person name="Muller H.G."/>
            <person name="Kugler K."/>
            <person name="Rivarola-Duarte L."/>
            <person name="Spannagl M."/>
            <person name="Mayer K.F.X."/>
            <person name="Lu F.H."/>
            <person name="Bevan M.W."/>
            <person name="Leroy P."/>
            <person name="Li P."/>
            <person name="You F.M."/>
            <person name="Sun Q."/>
            <person name="Liu Z."/>
            <person name="Lyons E."/>
            <person name="Wicker T."/>
            <person name="Salzberg S.L."/>
            <person name="Devos K.M."/>
            <person name="Dvorak J."/>
        </authorList>
    </citation>
    <scope>NUCLEOTIDE SEQUENCE [LARGE SCALE GENOMIC DNA]</scope>
    <source>
        <strain evidence="10">cv. AL8/78</strain>
    </source>
</reference>
<dbReference type="Gramene" id="AET5Gv20713700.8">
    <property type="protein sequence ID" value="AET5Gv20713700.8"/>
    <property type="gene ID" value="AET5Gv20713700"/>
</dbReference>
<dbReference type="PROSITE" id="PS00086">
    <property type="entry name" value="CYTOCHROME_P450"/>
    <property type="match status" value="1"/>
</dbReference>
<reference evidence="11" key="1">
    <citation type="journal article" date="2014" name="Science">
        <title>Ancient hybridizations among the ancestral genomes of bread wheat.</title>
        <authorList>
            <consortium name="International Wheat Genome Sequencing Consortium,"/>
            <person name="Marcussen T."/>
            <person name="Sandve S.R."/>
            <person name="Heier L."/>
            <person name="Spannagl M."/>
            <person name="Pfeifer M."/>
            <person name="Jakobsen K.S."/>
            <person name="Wulff B.B."/>
            <person name="Steuernagel B."/>
            <person name="Mayer K.F."/>
            <person name="Olsen O.A."/>
        </authorList>
    </citation>
    <scope>NUCLEOTIDE SEQUENCE [LARGE SCALE GENOMIC DNA]</scope>
    <source>
        <strain evidence="11">cv. AL8/78</strain>
    </source>
</reference>
<comment type="similarity">
    <text evidence="8">Belongs to the cytochrome P450 family.</text>
</comment>
<evidence type="ECO:0000256" key="8">
    <source>
        <dbReference type="RuleBase" id="RU000461"/>
    </source>
</evidence>
<dbReference type="Gene3D" id="1.10.630.10">
    <property type="entry name" value="Cytochrome P450"/>
    <property type="match status" value="1"/>
</dbReference>
<dbReference type="PANTHER" id="PTHR24286:SF81">
    <property type="entry name" value="CYTOCHROME P450 FAMILY PROTEIN, EXPRESSED"/>
    <property type="match status" value="1"/>
</dbReference>
<feature type="transmembrane region" description="Helical" evidence="9">
    <location>
        <begin position="97"/>
        <end position="121"/>
    </location>
</feature>
<dbReference type="InterPro" id="IPR002401">
    <property type="entry name" value="Cyt_P450_E_grp-I"/>
</dbReference>
<dbReference type="InterPro" id="IPR017972">
    <property type="entry name" value="Cyt_P450_CS"/>
</dbReference>
<evidence type="ECO:0000256" key="7">
    <source>
        <dbReference type="PIRSR" id="PIRSR602401-1"/>
    </source>
</evidence>
<reference evidence="11" key="2">
    <citation type="journal article" date="2017" name="Nat. Plants">
        <title>The Aegilops tauschii genome reveals multiple impacts of transposons.</title>
        <authorList>
            <person name="Zhao G."/>
            <person name="Zou C."/>
            <person name="Li K."/>
            <person name="Wang K."/>
            <person name="Li T."/>
            <person name="Gao L."/>
            <person name="Zhang X."/>
            <person name="Wang H."/>
            <person name="Yang Z."/>
            <person name="Liu X."/>
            <person name="Jiang W."/>
            <person name="Mao L."/>
            <person name="Kong X."/>
            <person name="Jiao Y."/>
            <person name="Jia J."/>
        </authorList>
    </citation>
    <scope>NUCLEOTIDE SEQUENCE [LARGE SCALE GENOMIC DNA]</scope>
    <source>
        <strain evidence="11">cv. AL8/78</strain>
    </source>
</reference>
<keyword evidence="8" id="KW-0560">Oxidoreductase</keyword>
<keyword evidence="4 9" id="KW-1133">Transmembrane helix</keyword>
<sequence length="271" mass="30674">MIFSVTAKRLISYDSSSSDGKLWKQFDAFIRGLLAFPLYIPGTAFYQCMQGRKEVMKILRKLFDERKKAPSRREKVDFIDLLIDTIKEDKLAMSDNFALNLIFLLLFAGFETTSSGITAAIKFLTDNPKALQELTVIHESLRLANIAPLLFKKSKEDVHIKAYTIPKGSKVMVCPSIVHLNPTIYEDPNVFNPWRWKEIAEPLGGASKDFMAFGGGLRLCVGAEFAKMQMAIFLHSLVTKYRWKAVKGGTMVLSPGLRFPDGFHIQIVHKY</sequence>
<feature type="binding site" description="axial binding residue" evidence="7">
    <location>
        <position position="220"/>
    </location>
    <ligand>
        <name>heme</name>
        <dbReference type="ChEBI" id="CHEBI:30413"/>
    </ligand>
    <ligandPart>
        <name>Fe</name>
        <dbReference type="ChEBI" id="CHEBI:18248"/>
    </ligandPart>
</feature>
<reference evidence="10" key="5">
    <citation type="journal article" date="2021" name="G3 (Bethesda)">
        <title>Aegilops tauschii genome assembly Aet v5.0 features greater sequence contiguity and improved annotation.</title>
        <authorList>
            <person name="Wang L."/>
            <person name="Zhu T."/>
            <person name="Rodriguez J.C."/>
            <person name="Deal K.R."/>
            <person name="Dubcovsky J."/>
            <person name="McGuire P.E."/>
            <person name="Lux T."/>
            <person name="Spannagl M."/>
            <person name="Mayer K.F.X."/>
            <person name="Baldrich P."/>
            <person name="Meyers B.C."/>
            <person name="Huo N."/>
            <person name="Gu Y.Q."/>
            <person name="Zhou H."/>
            <person name="Devos K.M."/>
            <person name="Bennetzen J.L."/>
            <person name="Unver T."/>
            <person name="Budak H."/>
            <person name="Gulick P.J."/>
            <person name="Galiba G."/>
            <person name="Kalapos B."/>
            <person name="Nelson D.R."/>
            <person name="Li P."/>
            <person name="You F.M."/>
            <person name="Luo M.C."/>
            <person name="Dvorak J."/>
        </authorList>
    </citation>
    <scope>NUCLEOTIDE SEQUENCE [LARGE SCALE GENOMIC DNA]</scope>
    <source>
        <strain evidence="10">cv. AL8/78</strain>
    </source>
</reference>
<comment type="pathway">
    <text evidence="1">Hormone biosynthesis.</text>
</comment>
<dbReference type="InterPro" id="IPR001128">
    <property type="entry name" value="Cyt_P450"/>
</dbReference>
<dbReference type="InterPro" id="IPR036396">
    <property type="entry name" value="Cyt_P450_sf"/>
</dbReference>
<comment type="pathway">
    <text evidence="6">Plant hormone biosynthesis.</text>
</comment>
<dbReference type="AlphaFoldDB" id="A0A453LCL5"/>
<dbReference type="Proteomes" id="UP000015105">
    <property type="component" value="Chromosome 5D"/>
</dbReference>
<keyword evidence="7 8" id="KW-0349">Heme</keyword>
<evidence type="ECO:0000256" key="3">
    <source>
        <dbReference type="ARBA" id="ARBA00022723"/>
    </source>
</evidence>
<protein>
    <recommendedName>
        <fullName evidence="12">Cytochrome P450 87A3</fullName>
    </recommendedName>
</protein>
<dbReference type="SUPFAM" id="SSF48264">
    <property type="entry name" value="Cytochrome P450"/>
    <property type="match status" value="1"/>
</dbReference>
<dbReference type="GO" id="GO:0016705">
    <property type="term" value="F:oxidoreductase activity, acting on paired donors, with incorporation or reduction of molecular oxygen"/>
    <property type="evidence" value="ECO:0007669"/>
    <property type="project" value="InterPro"/>
</dbReference>
<reference evidence="10" key="4">
    <citation type="submission" date="2019-03" db="UniProtKB">
        <authorList>
            <consortium name="EnsemblPlants"/>
        </authorList>
    </citation>
    <scope>IDENTIFICATION</scope>
</reference>
<dbReference type="GO" id="GO:0020037">
    <property type="term" value="F:heme binding"/>
    <property type="evidence" value="ECO:0007669"/>
    <property type="project" value="InterPro"/>
</dbReference>
<keyword evidence="9" id="KW-0472">Membrane</keyword>
<evidence type="ECO:0000313" key="11">
    <source>
        <dbReference type="Proteomes" id="UP000015105"/>
    </source>
</evidence>
<evidence type="ECO:0008006" key="12">
    <source>
        <dbReference type="Google" id="ProtNLM"/>
    </source>
</evidence>
<dbReference type="GO" id="GO:0016132">
    <property type="term" value="P:brassinosteroid biosynthetic process"/>
    <property type="evidence" value="ECO:0007669"/>
    <property type="project" value="TreeGrafter"/>
</dbReference>
<keyword evidence="11" id="KW-1185">Reference proteome</keyword>
<dbReference type="EnsemblPlants" id="AET5Gv20713700.8">
    <property type="protein sequence ID" value="AET5Gv20713700.8"/>
    <property type="gene ID" value="AET5Gv20713700"/>
</dbReference>
<evidence type="ECO:0000256" key="2">
    <source>
        <dbReference type="ARBA" id="ARBA00022692"/>
    </source>
</evidence>
<dbReference type="GO" id="GO:0004497">
    <property type="term" value="F:monooxygenase activity"/>
    <property type="evidence" value="ECO:0007669"/>
    <property type="project" value="UniProtKB-KW"/>
</dbReference>